<sequence length="125" mass="13863">MGRLRIPSILIVEDDLLASELLSCILSSLAETVYVANDGEQGLAVFQMHRPSLIITDLHMPVMTGKEMIQKIRQYDSEVPIVVISAYADTSNVVEQASATMTKPVRKEAIQEVVRQLFPCPSYKA</sequence>
<dbReference type="eggNOG" id="COG0745">
    <property type="taxonomic scope" value="Bacteria"/>
</dbReference>
<dbReference type="SUPFAM" id="SSF52172">
    <property type="entry name" value="CheY-like"/>
    <property type="match status" value="1"/>
</dbReference>
<accession>E6W1B2</accession>
<evidence type="ECO:0000313" key="3">
    <source>
        <dbReference type="EMBL" id="ADU66532.1"/>
    </source>
</evidence>
<dbReference type="InterPro" id="IPR001789">
    <property type="entry name" value="Sig_transdc_resp-reg_receiver"/>
</dbReference>
<dbReference type="Gene3D" id="3.40.50.2300">
    <property type="match status" value="1"/>
</dbReference>
<dbReference type="GO" id="GO:0000160">
    <property type="term" value="P:phosphorelay signal transduction system"/>
    <property type="evidence" value="ECO:0007669"/>
    <property type="project" value="InterPro"/>
</dbReference>
<feature type="domain" description="Response regulatory" evidence="2">
    <location>
        <begin position="8"/>
        <end position="118"/>
    </location>
</feature>
<dbReference type="HOGENOM" id="CLU_000445_69_12_0"/>
<organism evidence="3 4">
    <name type="scientific">Desulfurispirillum indicum (strain ATCC BAA-1389 / DSM 22839 / S5)</name>
    <dbReference type="NCBI Taxonomy" id="653733"/>
    <lineage>
        <taxon>Bacteria</taxon>
        <taxon>Pseudomonadati</taxon>
        <taxon>Chrysiogenota</taxon>
        <taxon>Chrysiogenia</taxon>
        <taxon>Chrysiogenales</taxon>
        <taxon>Chrysiogenaceae</taxon>
        <taxon>Desulfurispirillum</taxon>
    </lineage>
</organism>
<dbReference type="STRING" id="653733.Selin_1805"/>
<dbReference type="PANTHER" id="PTHR43228">
    <property type="entry name" value="TWO-COMPONENT RESPONSE REGULATOR"/>
    <property type="match status" value="1"/>
</dbReference>
<dbReference type="InParanoid" id="E6W1B2"/>
<keyword evidence="4" id="KW-1185">Reference proteome</keyword>
<dbReference type="Proteomes" id="UP000002572">
    <property type="component" value="Chromosome"/>
</dbReference>
<evidence type="ECO:0000313" key="4">
    <source>
        <dbReference type="Proteomes" id="UP000002572"/>
    </source>
</evidence>
<reference evidence="3 4" key="1">
    <citation type="submission" date="2010-12" db="EMBL/GenBank/DDBJ databases">
        <title>Complete sequence of Desulfurispirillum indicum S5.</title>
        <authorList>
            <consortium name="US DOE Joint Genome Institute"/>
            <person name="Lucas S."/>
            <person name="Copeland A."/>
            <person name="Lapidus A."/>
            <person name="Cheng J.-F."/>
            <person name="Goodwin L."/>
            <person name="Pitluck S."/>
            <person name="Chertkov O."/>
            <person name="Held B."/>
            <person name="Detter J.C."/>
            <person name="Han C."/>
            <person name="Tapia R."/>
            <person name="Land M."/>
            <person name="Hauser L."/>
            <person name="Kyrpides N."/>
            <person name="Ivanova N."/>
            <person name="Mikhailova N."/>
            <person name="Haggblom M."/>
            <person name="Rauschenbach I."/>
            <person name="Bini E."/>
            <person name="Woyke T."/>
        </authorList>
    </citation>
    <scope>NUCLEOTIDE SEQUENCE [LARGE SCALE GENOMIC DNA]</scope>
    <source>
        <strain evidence="4">ATCC BAA-1389 / DSM 22839 / S5</strain>
    </source>
</reference>
<evidence type="ECO:0000256" key="1">
    <source>
        <dbReference type="PROSITE-ProRule" id="PRU00169"/>
    </source>
</evidence>
<evidence type="ECO:0000259" key="2">
    <source>
        <dbReference type="PROSITE" id="PS50110"/>
    </source>
</evidence>
<protein>
    <submittedName>
        <fullName evidence="3">Response regulator receiver</fullName>
    </submittedName>
</protein>
<dbReference type="Pfam" id="PF00072">
    <property type="entry name" value="Response_reg"/>
    <property type="match status" value="1"/>
</dbReference>
<gene>
    <name evidence="3" type="ordered locus">Selin_1805</name>
</gene>
<name>E6W1B2_DESIS</name>
<dbReference type="InterPro" id="IPR011006">
    <property type="entry name" value="CheY-like_superfamily"/>
</dbReference>
<proteinExistence type="predicted"/>
<dbReference type="SMART" id="SM00448">
    <property type="entry name" value="REC"/>
    <property type="match status" value="1"/>
</dbReference>
<feature type="modified residue" description="4-aspartylphosphate" evidence="1">
    <location>
        <position position="57"/>
    </location>
</feature>
<dbReference type="PANTHER" id="PTHR43228:SF1">
    <property type="entry name" value="TWO-COMPONENT RESPONSE REGULATOR ARR22"/>
    <property type="match status" value="1"/>
</dbReference>
<dbReference type="OrthoDB" id="9802155at2"/>
<dbReference type="RefSeq" id="WP_013506412.1">
    <property type="nucleotide sequence ID" value="NC_014836.1"/>
</dbReference>
<dbReference type="CDD" id="cd00156">
    <property type="entry name" value="REC"/>
    <property type="match status" value="1"/>
</dbReference>
<keyword evidence="1" id="KW-0597">Phosphoprotein</keyword>
<dbReference type="AlphaFoldDB" id="E6W1B2"/>
<dbReference type="PROSITE" id="PS50110">
    <property type="entry name" value="RESPONSE_REGULATORY"/>
    <property type="match status" value="1"/>
</dbReference>
<dbReference type="InterPro" id="IPR052048">
    <property type="entry name" value="ST_Response_Regulator"/>
</dbReference>
<dbReference type="EMBL" id="CP002432">
    <property type="protein sequence ID" value="ADU66532.1"/>
    <property type="molecule type" value="Genomic_DNA"/>
</dbReference>
<dbReference type="KEGG" id="din:Selin_1805"/>